<dbReference type="STRING" id="4072.A0A2G3AAL0"/>
<evidence type="ECO:0000313" key="3">
    <source>
        <dbReference type="EMBL" id="PHT91254.1"/>
    </source>
</evidence>
<feature type="compositionally biased region" description="Polar residues" evidence="1">
    <location>
        <begin position="37"/>
        <end position="51"/>
    </location>
</feature>
<dbReference type="OMA" id="GHERWWK"/>
<dbReference type="Proteomes" id="UP000222542">
    <property type="component" value="Unassembled WGS sequence"/>
</dbReference>
<evidence type="ECO:0000313" key="4">
    <source>
        <dbReference type="Proteomes" id="UP000222542"/>
    </source>
</evidence>
<organism evidence="3 4">
    <name type="scientific">Capsicum annuum</name>
    <name type="common">Capsicum pepper</name>
    <dbReference type="NCBI Taxonomy" id="4072"/>
    <lineage>
        <taxon>Eukaryota</taxon>
        <taxon>Viridiplantae</taxon>
        <taxon>Streptophyta</taxon>
        <taxon>Embryophyta</taxon>
        <taxon>Tracheophyta</taxon>
        <taxon>Spermatophyta</taxon>
        <taxon>Magnoliopsida</taxon>
        <taxon>eudicotyledons</taxon>
        <taxon>Gunneridae</taxon>
        <taxon>Pentapetalae</taxon>
        <taxon>asterids</taxon>
        <taxon>lamiids</taxon>
        <taxon>Solanales</taxon>
        <taxon>Solanaceae</taxon>
        <taxon>Solanoideae</taxon>
        <taxon>Capsiceae</taxon>
        <taxon>Capsicum</taxon>
    </lineage>
</organism>
<dbReference type="AlphaFoldDB" id="A0A2G3AAL0"/>
<keyword evidence="4" id="KW-1185">Reference proteome</keyword>
<feature type="transmembrane region" description="Helical" evidence="2">
    <location>
        <begin position="438"/>
        <end position="459"/>
    </location>
</feature>
<reference evidence="3 4" key="2">
    <citation type="journal article" date="2017" name="Genome Biol.">
        <title>New reference genome sequences of hot pepper reveal the massive evolution of plant disease-resistance genes by retroduplication.</title>
        <authorList>
            <person name="Kim S."/>
            <person name="Park J."/>
            <person name="Yeom S.I."/>
            <person name="Kim Y.M."/>
            <person name="Seo E."/>
            <person name="Kim K.T."/>
            <person name="Kim M.S."/>
            <person name="Lee J.M."/>
            <person name="Cheong K."/>
            <person name="Shin H.S."/>
            <person name="Kim S.B."/>
            <person name="Han K."/>
            <person name="Lee J."/>
            <person name="Park M."/>
            <person name="Lee H.A."/>
            <person name="Lee H.Y."/>
            <person name="Lee Y."/>
            <person name="Oh S."/>
            <person name="Lee J.H."/>
            <person name="Choi E."/>
            <person name="Choi E."/>
            <person name="Lee S.E."/>
            <person name="Jeon J."/>
            <person name="Kim H."/>
            <person name="Choi G."/>
            <person name="Song H."/>
            <person name="Lee J."/>
            <person name="Lee S.C."/>
            <person name="Kwon J.K."/>
            <person name="Lee H.Y."/>
            <person name="Koo N."/>
            <person name="Hong Y."/>
            <person name="Kim R.W."/>
            <person name="Kang W.H."/>
            <person name="Huh J.H."/>
            <person name="Kang B.C."/>
            <person name="Yang T.J."/>
            <person name="Lee Y.H."/>
            <person name="Bennetzen J.L."/>
            <person name="Choi D."/>
        </authorList>
    </citation>
    <scope>NUCLEOTIDE SEQUENCE [LARGE SCALE GENOMIC DNA]</scope>
    <source>
        <strain evidence="4">cv. CM334</strain>
    </source>
</reference>
<reference evidence="3 4" key="1">
    <citation type="journal article" date="2014" name="Nat. Genet.">
        <title>Genome sequence of the hot pepper provides insights into the evolution of pungency in Capsicum species.</title>
        <authorList>
            <person name="Kim S."/>
            <person name="Park M."/>
            <person name="Yeom S.I."/>
            <person name="Kim Y.M."/>
            <person name="Lee J.M."/>
            <person name="Lee H.A."/>
            <person name="Seo E."/>
            <person name="Choi J."/>
            <person name="Cheong K."/>
            <person name="Kim K.T."/>
            <person name="Jung K."/>
            <person name="Lee G.W."/>
            <person name="Oh S.K."/>
            <person name="Bae C."/>
            <person name="Kim S.B."/>
            <person name="Lee H.Y."/>
            <person name="Kim S.Y."/>
            <person name="Kim M.S."/>
            <person name="Kang B.C."/>
            <person name="Jo Y.D."/>
            <person name="Yang H.B."/>
            <person name="Jeong H.J."/>
            <person name="Kang W.H."/>
            <person name="Kwon J.K."/>
            <person name="Shin C."/>
            <person name="Lim J.Y."/>
            <person name="Park J.H."/>
            <person name="Huh J.H."/>
            <person name="Kim J.S."/>
            <person name="Kim B.D."/>
            <person name="Cohen O."/>
            <person name="Paran I."/>
            <person name="Suh M.C."/>
            <person name="Lee S.B."/>
            <person name="Kim Y.K."/>
            <person name="Shin Y."/>
            <person name="Noh S.J."/>
            <person name="Park J."/>
            <person name="Seo Y.S."/>
            <person name="Kwon S.Y."/>
            <person name="Kim H.A."/>
            <person name="Park J.M."/>
            <person name="Kim H.J."/>
            <person name="Choi S.B."/>
            <person name="Bosland P.W."/>
            <person name="Reeves G."/>
            <person name="Jo S.H."/>
            <person name="Lee B.W."/>
            <person name="Cho H.T."/>
            <person name="Choi H.S."/>
            <person name="Lee M.S."/>
            <person name="Yu Y."/>
            <person name="Do Choi Y."/>
            <person name="Park B.S."/>
            <person name="van Deynze A."/>
            <person name="Ashrafi H."/>
            <person name="Hill T."/>
            <person name="Kim W.T."/>
            <person name="Pai H.S."/>
            <person name="Ahn H.K."/>
            <person name="Yeam I."/>
            <person name="Giovannoni J.J."/>
            <person name="Rose J.K."/>
            <person name="Sorensen I."/>
            <person name="Lee S.J."/>
            <person name="Kim R.W."/>
            <person name="Choi I.Y."/>
            <person name="Choi B.S."/>
            <person name="Lim J.S."/>
            <person name="Lee Y.H."/>
            <person name="Choi D."/>
        </authorList>
    </citation>
    <scope>NUCLEOTIDE SEQUENCE [LARGE SCALE GENOMIC DNA]</scope>
    <source>
        <strain evidence="4">cv. CM334</strain>
    </source>
</reference>
<gene>
    <name evidence="3" type="ORF">T459_06367</name>
</gene>
<dbReference type="EMBL" id="AYRZ02000002">
    <property type="protein sequence ID" value="PHT91254.1"/>
    <property type="molecule type" value="Genomic_DNA"/>
</dbReference>
<keyword evidence="2" id="KW-1133">Transmembrane helix</keyword>
<evidence type="ECO:0000256" key="2">
    <source>
        <dbReference type="SAM" id="Phobius"/>
    </source>
</evidence>
<evidence type="ECO:0000256" key="1">
    <source>
        <dbReference type="SAM" id="MobiDB-lite"/>
    </source>
</evidence>
<dbReference type="PANTHER" id="PTHR35490:SF2">
    <property type="entry name" value="BACTERIOPHAGE N4 ADSORPTION B PROTEIN"/>
    <property type="match status" value="1"/>
</dbReference>
<keyword evidence="2" id="KW-0472">Membrane</keyword>
<protein>
    <submittedName>
        <fullName evidence="3">Uncharacterized protein</fullName>
    </submittedName>
</protein>
<comment type="caution">
    <text evidence="3">The sequence shown here is derived from an EMBL/GenBank/DDBJ whole genome shotgun (WGS) entry which is preliminary data.</text>
</comment>
<dbReference type="PANTHER" id="PTHR35490">
    <property type="entry name" value="BACTERIOPHAGE N4 ADSORPTION B PROTEIN"/>
    <property type="match status" value="1"/>
</dbReference>
<name>A0A2G3AAL0_CAPAN</name>
<keyword evidence="2" id="KW-0812">Transmembrane</keyword>
<accession>A0A2G3AAL0</accession>
<sequence length="482" mass="53988">MPTYTAVAVDRLIESRGSKSMATSKSIHESKFERRNNIPNSSFNRSKNGSGSELERKTILSNIKMDDTNGKSSVNGDRKDHWTQISPALYTIPKPTPLPDSPSSYPDSPSSFPPSPYIINHKRRGPRLSKSFTEDDFGTQQHALDGEKIDENLRDTEEELPSTSADDLSVSRETANNVKEDNLLFPTDNLGKGGEVAGLREGGLLHQDLPNGSAGQNGTMKSVAFNLRKGGEADDFFDPQESLSVRSFGESENNGGLQRSLSSMTPMGEFYDAWEELSSENGPQLPANDFENELREIRLSLLMEIEKRKQVEEVLSNMQTQWQRIRERLSLVGLNIPPNLVAGEELDNEQPDDQVEDLCQQVQTIRFVSESIGRGITKAEMETEVEAQIESKNFEIARLWDKLNYYEAVNREMSQRNQEAIESARRLRQIRKRRQKKWIWGSIAATITLGSAVLAWSYFSTGKESSSLNQSRSLEGGSASEL</sequence>
<dbReference type="Gramene" id="PHT91254">
    <property type="protein sequence ID" value="PHT91254"/>
    <property type="gene ID" value="T459_06367"/>
</dbReference>
<proteinExistence type="predicted"/>
<feature type="compositionally biased region" description="Low complexity" evidence="1">
    <location>
        <begin position="101"/>
        <end position="110"/>
    </location>
</feature>
<feature type="compositionally biased region" description="Basic and acidic residues" evidence="1">
    <location>
        <begin position="53"/>
        <end position="69"/>
    </location>
</feature>
<feature type="region of interest" description="Disordered" evidence="1">
    <location>
        <begin position="16"/>
        <end position="150"/>
    </location>
</feature>
<feature type="compositionally biased region" description="Basic and acidic residues" evidence="1">
    <location>
        <begin position="26"/>
        <end position="36"/>
    </location>
</feature>